<feature type="transmembrane region" description="Helical" evidence="6">
    <location>
        <begin position="44"/>
        <end position="64"/>
    </location>
</feature>
<evidence type="ECO:0000256" key="6">
    <source>
        <dbReference type="SAM" id="Phobius"/>
    </source>
</evidence>
<proteinExistence type="predicted"/>
<feature type="transmembrane region" description="Helical" evidence="6">
    <location>
        <begin position="264"/>
        <end position="284"/>
    </location>
</feature>
<feature type="transmembrane region" description="Helical" evidence="6">
    <location>
        <begin position="235"/>
        <end position="252"/>
    </location>
</feature>
<dbReference type="PANTHER" id="PTHR23531:SF2">
    <property type="entry name" value="PERMEASE"/>
    <property type="match status" value="1"/>
</dbReference>
<feature type="transmembrane region" description="Helical" evidence="6">
    <location>
        <begin position="136"/>
        <end position="157"/>
    </location>
</feature>
<dbReference type="SUPFAM" id="SSF103473">
    <property type="entry name" value="MFS general substrate transporter"/>
    <property type="match status" value="1"/>
</dbReference>
<feature type="transmembrane region" description="Helical" evidence="6">
    <location>
        <begin position="356"/>
        <end position="376"/>
    </location>
</feature>
<evidence type="ECO:0000313" key="9">
    <source>
        <dbReference type="Proteomes" id="UP001596109"/>
    </source>
</evidence>
<reference evidence="9" key="1">
    <citation type="journal article" date="2019" name="Int. J. Syst. Evol. Microbiol.">
        <title>The Global Catalogue of Microorganisms (GCM) 10K type strain sequencing project: providing services to taxonomists for standard genome sequencing and annotation.</title>
        <authorList>
            <consortium name="The Broad Institute Genomics Platform"/>
            <consortium name="The Broad Institute Genome Sequencing Center for Infectious Disease"/>
            <person name="Wu L."/>
            <person name="Ma J."/>
        </authorList>
    </citation>
    <scope>NUCLEOTIDE SEQUENCE [LARGE SCALE GENOMIC DNA]</scope>
    <source>
        <strain evidence="9">CGMCC 4.1434</strain>
    </source>
</reference>
<dbReference type="RefSeq" id="WP_381429262.1">
    <property type="nucleotide sequence ID" value="NZ_JBHSNO010000001.1"/>
</dbReference>
<name>A0ABW0TFG1_9BACL</name>
<feature type="transmembrane region" description="Helical" evidence="6">
    <location>
        <begin position="76"/>
        <end position="95"/>
    </location>
</feature>
<dbReference type="Pfam" id="PF07690">
    <property type="entry name" value="MFS_1"/>
    <property type="match status" value="1"/>
</dbReference>
<comment type="subcellular location">
    <subcellularLocation>
        <location evidence="1">Cell membrane</location>
        <topology evidence="1">Multi-pass membrane protein</topology>
    </subcellularLocation>
</comment>
<keyword evidence="5 6" id="KW-0472">Membrane</keyword>
<evidence type="ECO:0000256" key="5">
    <source>
        <dbReference type="ARBA" id="ARBA00023136"/>
    </source>
</evidence>
<evidence type="ECO:0000256" key="1">
    <source>
        <dbReference type="ARBA" id="ARBA00004651"/>
    </source>
</evidence>
<dbReference type="CDD" id="cd17489">
    <property type="entry name" value="MFS_YfcJ_like"/>
    <property type="match status" value="1"/>
</dbReference>
<dbReference type="PROSITE" id="PS50850">
    <property type="entry name" value="MFS"/>
    <property type="match status" value="1"/>
</dbReference>
<feature type="transmembrane region" description="Helical" evidence="6">
    <location>
        <begin position="290"/>
        <end position="314"/>
    </location>
</feature>
<dbReference type="PANTHER" id="PTHR23531">
    <property type="entry name" value="QUINOLENE RESISTANCE PROTEIN NORA"/>
    <property type="match status" value="1"/>
</dbReference>
<evidence type="ECO:0000256" key="3">
    <source>
        <dbReference type="ARBA" id="ARBA00022692"/>
    </source>
</evidence>
<dbReference type="EMBL" id="JBHSNO010000001">
    <property type="protein sequence ID" value="MFC5587338.1"/>
    <property type="molecule type" value="Genomic_DNA"/>
</dbReference>
<gene>
    <name evidence="8" type="ORF">ACFPRA_00250</name>
</gene>
<feature type="transmembrane region" description="Helical" evidence="6">
    <location>
        <begin position="12"/>
        <end position="32"/>
    </location>
</feature>
<feature type="domain" description="Major facilitator superfamily (MFS) profile" evidence="7">
    <location>
        <begin position="11"/>
        <end position="380"/>
    </location>
</feature>
<comment type="caution">
    <text evidence="8">The sequence shown here is derived from an EMBL/GenBank/DDBJ whole genome shotgun (WGS) entry which is preliminary data.</text>
</comment>
<feature type="transmembrane region" description="Helical" evidence="6">
    <location>
        <begin position="163"/>
        <end position="183"/>
    </location>
</feature>
<dbReference type="InterPro" id="IPR036259">
    <property type="entry name" value="MFS_trans_sf"/>
</dbReference>
<dbReference type="Gene3D" id="1.20.1250.20">
    <property type="entry name" value="MFS general substrate transporter like domains"/>
    <property type="match status" value="2"/>
</dbReference>
<feature type="transmembrane region" description="Helical" evidence="6">
    <location>
        <begin position="326"/>
        <end position="350"/>
    </location>
</feature>
<keyword evidence="3 6" id="KW-0812">Transmembrane</keyword>
<keyword evidence="9" id="KW-1185">Reference proteome</keyword>
<evidence type="ECO:0000256" key="4">
    <source>
        <dbReference type="ARBA" id="ARBA00022989"/>
    </source>
</evidence>
<dbReference type="InterPro" id="IPR052714">
    <property type="entry name" value="MFS_Exporter"/>
</dbReference>
<dbReference type="InterPro" id="IPR011701">
    <property type="entry name" value="MFS"/>
</dbReference>
<feature type="transmembrane region" description="Helical" evidence="6">
    <location>
        <begin position="101"/>
        <end position="124"/>
    </location>
</feature>
<organism evidence="8 9">
    <name type="scientific">Sporosarcina soli</name>
    <dbReference type="NCBI Taxonomy" id="334736"/>
    <lineage>
        <taxon>Bacteria</taxon>
        <taxon>Bacillati</taxon>
        <taxon>Bacillota</taxon>
        <taxon>Bacilli</taxon>
        <taxon>Bacillales</taxon>
        <taxon>Caryophanaceae</taxon>
        <taxon>Sporosarcina</taxon>
    </lineage>
</organism>
<sequence>MEKEVLWNKEFIFISVANFFLFVTYYALLVSFPSAAIRNYGATGMIAGLFTAVFLVAAIIIRPFTGPWIERRGKRFIMIISLLIFAVASFSYSFFDSVIPLLILRFIHGIGFGMATTITGTIIADIVPESRKGEGMGYFVMSSNLAMVLGPFIALTIFRAFDIYVLFWIGAFFAFTALVFGVATRLEKEEKTTIMKKQSMFEKAAMPISLTVAFFALSYSTVLSFMAIFAAERGLGAESSFFFAVFAVVLIFSRPFTGRWFDQYGANVVIFPAILLFGLGMLSLGLAQGAFLFFIAAGLIGVGWGTLFPCFQTLAIQSVEPKRRSVATATFLSTLDIGIGGGSLIVGALAGGMDLGMIYAFSSVYIFTGMAVYYWAQKKNAISIEGTQQHREA</sequence>
<dbReference type="InterPro" id="IPR020846">
    <property type="entry name" value="MFS_dom"/>
</dbReference>
<accession>A0ABW0TFG1</accession>
<evidence type="ECO:0000256" key="2">
    <source>
        <dbReference type="ARBA" id="ARBA00022448"/>
    </source>
</evidence>
<keyword evidence="2" id="KW-0813">Transport</keyword>
<evidence type="ECO:0000259" key="7">
    <source>
        <dbReference type="PROSITE" id="PS50850"/>
    </source>
</evidence>
<dbReference type="Proteomes" id="UP001596109">
    <property type="component" value="Unassembled WGS sequence"/>
</dbReference>
<keyword evidence="4 6" id="KW-1133">Transmembrane helix</keyword>
<feature type="transmembrane region" description="Helical" evidence="6">
    <location>
        <begin position="204"/>
        <end position="229"/>
    </location>
</feature>
<protein>
    <submittedName>
        <fullName evidence="8">MFS transporter</fullName>
    </submittedName>
</protein>
<evidence type="ECO:0000313" key="8">
    <source>
        <dbReference type="EMBL" id="MFC5587338.1"/>
    </source>
</evidence>